<dbReference type="Proteomes" id="UP001241656">
    <property type="component" value="Chromosome"/>
</dbReference>
<accession>A0ABY8RAF3</accession>
<feature type="transmembrane region" description="Helical" evidence="1">
    <location>
        <begin position="21"/>
        <end position="38"/>
    </location>
</feature>
<evidence type="ECO:0000256" key="1">
    <source>
        <dbReference type="SAM" id="Phobius"/>
    </source>
</evidence>
<protein>
    <submittedName>
        <fullName evidence="2">Uncharacterized protein</fullName>
    </submittedName>
</protein>
<proteinExistence type="predicted"/>
<name>A0ABY8RAF3_9FLAO</name>
<evidence type="ECO:0000313" key="2">
    <source>
        <dbReference type="EMBL" id="WHF50927.1"/>
    </source>
</evidence>
<sequence length="167" mass="20127">MMTFNIIKRKKNPLGLITNSQWLIVLLFVAVFGILYFLKNSKFLDLLMLFFFFGIIGIIIFRFMDYEKLNANIIGKLIVDKEYFLIDNIKIHISEIGYLHMKIKHFTNEEQELYLYKFNPQYFMGKGNYFKIITKSNKEYEGEFLIQSRMEFLKLENYYKDLSKISK</sequence>
<keyword evidence="1" id="KW-0472">Membrane</keyword>
<keyword evidence="3" id="KW-1185">Reference proteome</keyword>
<gene>
    <name evidence="2" type="ORF">QGN23_10865</name>
</gene>
<keyword evidence="1" id="KW-1133">Transmembrane helix</keyword>
<feature type="transmembrane region" description="Helical" evidence="1">
    <location>
        <begin position="44"/>
        <end position="64"/>
    </location>
</feature>
<dbReference type="EMBL" id="CP124855">
    <property type="protein sequence ID" value="WHF50927.1"/>
    <property type="molecule type" value="Genomic_DNA"/>
</dbReference>
<dbReference type="RefSeq" id="WP_282904324.1">
    <property type="nucleotide sequence ID" value="NZ_CP124855.1"/>
</dbReference>
<keyword evidence="1" id="KW-0812">Transmembrane</keyword>
<evidence type="ECO:0000313" key="3">
    <source>
        <dbReference type="Proteomes" id="UP001241656"/>
    </source>
</evidence>
<organism evidence="2 3">
    <name type="scientific">Chryseobacterium gotjawalense</name>
    <dbReference type="NCBI Taxonomy" id="3042315"/>
    <lineage>
        <taxon>Bacteria</taxon>
        <taxon>Pseudomonadati</taxon>
        <taxon>Bacteroidota</taxon>
        <taxon>Flavobacteriia</taxon>
        <taxon>Flavobacteriales</taxon>
        <taxon>Weeksellaceae</taxon>
        <taxon>Chryseobacterium group</taxon>
        <taxon>Chryseobacterium</taxon>
    </lineage>
</organism>
<reference evidence="2 3" key="1">
    <citation type="submission" date="2023-05" db="EMBL/GenBank/DDBJ databases">
        <title>Genomic insight into Chryseobacterium sp. wdc7 isolated forest soil (Gotjawal).</title>
        <authorList>
            <person name="Park S.-J."/>
        </authorList>
    </citation>
    <scope>NUCLEOTIDE SEQUENCE [LARGE SCALE GENOMIC DNA]</scope>
    <source>
        <strain evidence="3">wdc7</strain>
    </source>
</reference>